<name>A0A9Q5CJZ6_CLOBE</name>
<dbReference type="InterPro" id="IPR056937">
    <property type="entry name" value="YqbQ/XkdQ"/>
</dbReference>
<protein>
    <recommendedName>
        <fullName evidence="1">YqbQ/XkdQ domain-containing protein</fullName>
    </recommendedName>
</protein>
<accession>A0A9Q5CJZ6</accession>
<organism evidence="2 3">
    <name type="scientific">Clostridium beijerinckii</name>
    <name type="common">Clostridium MP</name>
    <dbReference type="NCBI Taxonomy" id="1520"/>
    <lineage>
        <taxon>Bacteria</taxon>
        <taxon>Bacillati</taxon>
        <taxon>Bacillota</taxon>
        <taxon>Clostridia</taxon>
        <taxon>Eubacteriales</taxon>
        <taxon>Clostridiaceae</taxon>
        <taxon>Clostridium</taxon>
    </lineage>
</organism>
<evidence type="ECO:0000313" key="3">
    <source>
        <dbReference type="Proteomes" id="UP000821656"/>
    </source>
</evidence>
<dbReference type="RefSeq" id="WP_077304716.1">
    <property type="nucleotide sequence ID" value="NZ_CP016090.1"/>
</dbReference>
<dbReference type="EMBL" id="JABSXK010000001">
    <property type="protein sequence ID" value="NRV08125.1"/>
    <property type="molecule type" value="Genomic_DNA"/>
</dbReference>
<feature type="domain" description="YqbQ/XkdQ" evidence="1">
    <location>
        <begin position="18"/>
        <end position="301"/>
    </location>
</feature>
<sequence length="303" mass="34351">MYRLVVNNQDIIKDSNTISWGGDTDNLGIQLTFDSIKEIPTGTVIQLFNDSLEIFRGIAFKPIQRRWTWSYTCQDYSFYLKNNKISVKQFYNIRADEAIKSLAGEAYLTCVIADIPTQISKTYVNTTMAQIIDDILDQAQSDQGTTYFKEIEGNVLYVRKLSEMKITPRLILPKDIDIEMSMENMKNKITVTSGNDDNAKVEAAAEDTSKQGFYGILSDNLTVDDKNVAQAQNIANNTLDNSNKIEYSCSLNDMFVVENGDLVKPNRMIYLAAGRRLNGYYKIKNANHKLENGIHKVSITVVW</sequence>
<reference evidence="2" key="1">
    <citation type="submission" date="2020-05" db="EMBL/GenBank/DDBJ databases">
        <title>Genomic insights into acetone-butanol-ethanol (ABE) fermentation by sequencing solventogenic clostridia strains.</title>
        <authorList>
            <person name="Brown S."/>
        </authorList>
    </citation>
    <scope>NUCLEOTIDE SEQUENCE</scope>
    <source>
        <strain evidence="2">DJ126</strain>
    </source>
</reference>
<proteinExistence type="predicted"/>
<evidence type="ECO:0000259" key="1">
    <source>
        <dbReference type="Pfam" id="PF24032"/>
    </source>
</evidence>
<dbReference type="AlphaFoldDB" id="A0A9Q5CJZ6"/>
<comment type="caution">
    <text evidence="2">The sequence shown here is derived from an EMBL/GenBank/DDBJ whole genome shotgun (WGS) entry which is preliminary data.</text>
</comment>
<dbReference type="Pfam" id="PF24032">
    <property type="entry name" value="YQBQ"/>
    <property type="match status" value="1"/>
</dbReference>
<dbReference type="Proteomes" id="UP000821656">
    <property type="component" value="Unassembled WGS sequence"/>
</dbReference>
<evidence type="ECO:0000313" key="2">
    <source>
        <dbReference type="EMBL" id="NRV08125.1"/>
    </source>
</evidence>
<gene>
    <name evidence="2" type="ORF">DFH45_001088</name>
</gene>